<keyword evidence="1" id="KW-0812">Transmembrane</keyword>
<name>A0A0H2RZG1_9AGAM</name>
<evidence type="ECO:0000313" key="2">
    <source>
        <dbReference type="EMBL" id="KLO10166.1"/>
    </source>
</evidence>
<keyword evidence="3" id="KW-1185">Reference proteome</keyword>
<keyword evidence="1" id="KW-1133">Transmembrane helix</keyword>
<dbReference type="EMBL" id="KQ086034">
    <property type="protein sequence ID" value="KLO10166.1"/>
    <property type="molecule type" value="Genomic_DNA"/>
</dbReference>
<feature type="transmembrane region" description="Helical" evidence="1">
    <location>
        <begin position="6"/>
        <end position="22"/>
    </location>
</feature>
<reference evidence="2 3" key="1">
    <citation type="submission" date="2015-04" db="EMBL/GenBank/DDBJ databases">
        <title>Complete genome sequence of Schizopora paradoxa KUC8140, a cosmopolitan wood degrader in East Asia.</title>
        <authorList>
            <consortium name="DOE Joint Genome Institute"/>
            <person name="Min B."/>
            <person name="Park H."/>
            <person name="Jang Y."/>
            <person name="Kim J.-J."/>
            <person name="Kim K.H."/>
            <person name="Pangilinan J."/>
            <person name="Lipzen A."/>
            <person name="Riley R."/>
            <person name="Grigoriev I.V."/>
            <person name="Spatafora J.W."/>
            <person name="Choi I.-G."/>
        </authorList>
    </citation>
    <scope>NUCLEOTIDE SEQUENCE [LARGE SCALE GENOMIC DNA]</scope>
    <source>
        <strain evidence="2 3">KUC8140</strain>
    </source>
</reference>
<dbReference type="Proteomes" id="UP000053477">
    <property type="component" value="Unassembled WGS sequence"/>
</dbReference>
<proteinExistence type="predicted"/>
<evidence type="ECO:0000256" key="1">
    <source>
        <dbReference type="SAM" id="Phobius"/>
    </source>
</evidence>
<organism evidence="2 3">
    <name type="scientific">Schizopora paradoxa</name>
    <dbReference type="NCBI Taxonomy" id="27342"/>
    <lineage>
        <taxon>Eukaryota</taxon>
        <taxon>Fungi</taxon>
        <taxon>Dikarya</taxon>
        <taxon>Basidiomycota</taxon>
        <taxon>Agaricomycotina</taxon>
        <taxon>Agaricomycetes</taxon>
        <taxon>Hymenochaetales</taxon>
        <taxon>Schizoporaceae</taxon>
        <taxon>Schizopora</taxon>
    </lineage>
</organism>
<evidence type="ECO:0000313" key="3">
    <source>
        <dbReference type="Proteomes" id="UP000053477"/>
    </source>
</evidence>
<keyword evidence="1" id="KW-0472">Membrane</keyword>
<dbReference type="AlphaFoldDB" id="A0A0H2RZG1"/>
<accession>A0A0H2RZG1</accession>
<protein>
    <submittedName>
        <fullName evidence="2">Uncharacterized protein</fullName>
    </submittedName>
</protein>
<gene>
    <name evidence="2" type="ORF">SCHPADRAFT_532340</name>
</gene>
<sequence length="58" mass="6725">MGQMQFSPLVGCLFMFGLLYWNRVFVSRFLGGWCAFERGWRLPEYSGLRPPGRKPALP</sequence>
<dbReference type="InParanoid" id="A0A0H2RZG1"/>